<feature type="transmembrane region" description="Helical" evidence="5">
    <location>
        <begin position="617"/>
        <end position="636"/>
    </location>
</feature>
<dbReference type="CDD" id="cd13402">
    <property type="entry name" value="LT_TF-like"/>
    <property type="match status" value="1"/>
</dbReference>
<feature type="transmembrane region" description="Helical" evidence="5">
    <location>
        <begin position="747"/>
        <end position="763"/>
    </location>
</feature>
<dbReference type="Gene3D" id="1.20.120.20">
    <property type="entry name" value="Apolipoprotein"/>
    <property type="match status" value="2"/>
</dbReference>
<dbReference type="RefSeq" id="WP_013104070.1">
    <property type="nucleotide sequence ID" value="NC_014136.1"/>
</dbReference>
<dbReference type="SUPFAM" id="SSF54001">
    <property type="entry name" value="Cysteine proteinases"/>
    <property type="match status" value="1"/>
</dbReference>
<evidence type="ECO:0000256" key="5">
    <source>
        <dbReference type="SAM" id="Phobius"/>
    </source>
</evidence>
<organism evidence="7 8">
    <name type="scientific">Leuconostoc kimchii (strain IMSNU 11154 / KCTC 2386 / IH25)</name>
    <dbReference type="NCBI Taxonomy" id="762051"/>
    <lineage>
        <taxon>Bacteria</taxon>
        <taxon>Bacillati</taxon>
        <taxon>Bacillota</taxon>
        <taxon>Bacilli</taxon>
        <taxon>Lactobacillales</taxon>
        <taxon>Lactobacillaceae</taxon>
        <taxon>Leuconostoc</taxon>
    </lineage>
</organism>
<dbReference type="Pfam" id="PF01464">
    <property type="entry name" value="SLT"/>
    <property type="match status" value="1"/>
</dbReference>
<keyword evidence="4" id="KW-0788">Thiol protease</keyword>
<sequence length="1711" mass="183187">MADGSINIDLLLNDKSDPTWTEFNAKAEKQGKSGYEKFKDAFKGDPLVAKLEAQADKAGINDFRELLNKLPKEKQTELLAKAEKGEAIDFQKFIKDIPDAKKIMLEAQAKRAGIDNFEELLKKLPKKTLTDLQTRAEKGEVINFEKELRKLPSKVVSTVELNDNASTGLRSLKQQAEEVGDKFHRIKEIAVGTFIGSAVAGGIRTITGFVAGLGQEALSSSDALQKFKSTMQLGGFGEKEIDSATKQVKKYADDTVYDLGTVSNTTAQLAANGVKDYMGLTEAAGNLNAQAGGNAETFKSVAMMLTQTAGAGKLTTENWNQLADAIPGASGVLQKAMKENGAYTGNFRDAMANGQVSADEFNDALTKLGSNDAAKKAATATNTFEGAWGALEANVVSGLDNIIDRIGKDKLTGVINNLAGVATSSFGVVADVIMGVGKAFGVISNGLSMFATSFKYNVLGAVSDGSVGKRVDEIKQSFSGLIDALKPVAQAIGGLFGVITGGIVTTAIKLIQGITDGFIGAGDSADKVKKKFDFSNIFDTIVTISQWLNVWHETLGDIYKPLGEIIGAIGSGVFEVFVDVISDIVGSFKAMIGETKGATENINPVAKALEGIAKHKNALKAIGLAIGSIAVALLAVKGAVGVFKMVSDGITTVRIAIMLFGDAWKALNTIMKANIFVIIVTAVIAVGLAFYELYKHNKKFREFIDGLVKGAADFFKGVGKWFGEAWKTISDFFKKVINFVKDDWKEILLFIVNPFAGAFALLYKHNAKFKKSIDDMLKAVIGFFKGIGKSIGSGAGAIGKWFDGLVKGFIKGWDKFIEITVKLAKGFGKLLLYALAVPVGIAIIIAKPLVEPLKKIFNALISWTKKAWKGLTSFLEKIWDPIQKTWTKSWNAISSLFSKVLNGIKKIFTNAINNIEKVLTIGLKFISKAWSATWNAISNVFGKIWKGLQKYVENELNFWKKIFTAALSFITKLWDRSWDYVSDTFEKIWNGIKKFFKPIIKWLEDVISDALNGIKKAWNRSWDAIFDFFSDTWNSIKRTGSKGINSLKDTLSGVLDKIGKTFSDTWDGIKNGFSAMWDGLKSLAGKGINAVINIPNAGIEGINGLIHDFGGPKSTLSKIPKVAFATGTGAFGNMRRAITNPTMAILNDGNDSPETGNKEALIHPNGAMEIVQGRNTERLLMPGTEVLNASELSMLMGSQHFASGTGFLGSIWDGVKGAGSWVGKTASNAWDGIKSATEKYTKMFGFITNAIAHPVKTLENVFDPKSGGMGNMMNGLATGTFKHVKSQAVDWWKSLWGMANDEASGGGGSSELLKEVIKLGTGKPYVWGATGPDSFDCSGLVQDALRQMGNSFPHYSGDQYNSSTAVSDPKSGDLAFFGEGGSQHVGVYGGNGKMFSAMSPGSNPNIGWAKVSDWSEKLAGYHRVPGLKSDDSKSSSSNPMASLIKGQVGGMFDWIKKFIAPTQDSLAEPAGDGVGRWKDDVTKALGKLGLSTSGGMVSKVLRQIQTESGGNASAMGGNDGLSDGNATGLMQVKPGTFRAYAAAGHTNIMNGYDNILAGLAYAKSRYGSDLSFLGQGHGYANGGRTHGIGIVGEVPGEDEWVTNPNRQTADRNIIGSIKETAQKQPNSFAAKLANIVNGAKSGMQNVMSQQPAIAGGNTFNNNGGVDLSGDVHMTIQMDSGEVARATYPKIKILQNQEIQLKGQTTGNTYGY</sequence>
<protein>
    <submittedName>
        <fullName evidence="7">Phage related protein: putative minor tail protein</fullName>
    </submittedName>
</protein>
<dbReference type="Pfam" id="PF00877">
    <property type="entry name" value="NLPC_P60"/>
    <property type="match status" value="1"/>
</dbReference>
<dbReference type="Gene3D" id="3.90.1720.10">
    <property type="entry name" value="endopeptidase domain like (from Nostoc punctiforme)"/>
    <property type="match status" value="1"/>
</dbReference>
<dbReference type="KEGG" id="lki:LKI_09725"/>
<evidence type="ECO:0000256" key="1">
    <source>
        <dbReference type="ARBA" id="ARBA00007074"/>
    </source>
</evidence>
<keyword evidence="5" id="KW-0472">Membrane</keyword>
<dbReference type="OrthoDB" id="2137849at2"/>
<dbReference type="Gene3D" id="1.10.530.10">
    <property type="match status" value="1"/>
</dbReference>
<dbReference type="HOGENOM" id="CLU_249077_0_0_9"/>
<dbReference type="InterPro" id="IPR000064">
    <property type="entry name" value="NLP_P60_dom"/>
</dbReference>
<dbReference type="EMBL" id="CP001758">
    <property type="protein sequence ID" value="ADG41484.1"/>
    <property type="molecule type" value="Genomic_DNA"/>
</dbReference>
<dbReference type="CAZy" id="GH23">
    <property type="family name" value="Glycoside Hydrolase Family 23"/>
</dbReference>
<keyword evidence="5" id="KW-1133">Transmembrane helix</keyword>
<dbReference type="InterPro" id="IPR051794">
    <property type="entry name" value="PG_Endopeptidase_C40"/>
</dbReference>
<dbReference type="InterPro" id="IPR023346">
    <property type="entry name" value="Lysozyme-like_dom_sf"/>
</dbReference>
<dbReference type="PANTHER" id="PTHR47359:SF3">
    <property type="entry name" value="NLP_P60 DOMAIN-CONTAINING PROTEIN-RELATED"/>
    <property type="match status" value="1"/>
</dbReference>
<dbReference type="InterPro" id="IPR013491">
    <property type="entry name" value="Tape_meas_N"/>
</dbReference>
<dbReference type="Proteomes" id="UP000002362">
    <property type="component" value="Chromosome"/>
</dbReference>
<feature type="transmembrane region" description="Helical" evidence="5">
    <location>
        <begin position="830"/>
        <end position="850"/>
    </location>
</feature>
<dbReference type="GO" id="GO:0008234">
    <property type="term" value="F:cysteine-type peptidase activity"/>
    <property type="evidence" value="ECO:0007669"/>
    <property type="project" value="UniProtKB-KW"/>
</dbReference>
<dbReference type="SUPFAM" id="SSF48371">
    <property type="entry name" value="ARM repeat"/>
    <property type="match status" value="1"/>
</dbReference>
<dbReference type="GO" id="GO:0006508">
    <property type="term" value="P:proteolysis"/>
    <property type="evidence" value="ECO:0007669"/>
    <property type="project" value="UniProtKB-KW"/>
</dbReference>
<keyword evidence="3" id="KW-0378">Hydrolase</keyword>
<feature type="transmembrane region" description="Helical" evidence="5">
    <location>
        <begin position="673"/>
        <end position="691"/>
    </location>
</feature>
<keyword evidence="2" id="KW-0645">Protease</keyword>
<evidence type="ECO:0000259" key="6">
    <source>
        <dbReference type="PROSITE" id="PS51935"/>
    </source>
</evidence>
<name>D5T4L3_LEUKI</name>
<dbReference type="eggNOG" id="COG3953">
    <property type="taxonomic scope" value="Bacteria"/>
</dbReference>
<dbReference type="PATRIC" id="fig|762051.18.peg.1955"/>
<dbReference type="InterPro" id="IPR008258">
    <property type="entry name" value="Transglycosylase_SLT_dom_1"/>
</dbReference>
<evidence type="ECO:0000256" key="3">
    <source>
        <dbReference type="ARBA" id="ARBA00022801"/>
    </source>
</evidence>
<accession>D5T4L3</accession>
<proteinExistence type="inferred from homology"/>
<feature type="domain" description="NlpC/P60" evidence="6">
    <location>
        <begin position="1306"/>
        <end position="1425"/>
    </location>
</feature>
<evidence type="ECO:0000256" key="4">
    <source>
        <dbReference type="ARBA" id="ARBA00022807"/>
    </source>
</evidence>
<dbReference type="eggNOG" id="COG5412">
    <property type="taxonomic scope" value="Bacteria"/>
</dbReference>
<evidence type="ECO:0000313" key="7">
    <source>
        <dbReference type="EMBL" id="ADG41484.1"/>
    </source>
</evidence>
<dbReference type="SUPFAM" id="SSF53955">
    <property type="entry name" value="Lysozyme-like"/>
    <property type="match status" value="1"/>
</dbReference>
<dbReference type="PROSITE" id="PS51935">
    <property type="entry name" value="NLPC_P60"/>
    <property type="match status" value="1"/>
</dbReference>
<reference evidence="7 8" key="1">
    <citation type="journal article" date="2010" name="J. Bacteriol.">
        <title>Complete genome sequence analysis of Leuconostoc kimchii IMSNU 11154.</title>
        <authorList>
            <person name="Oh H.M."/>
            <person name="Cho Y.J."/>
            <person name="Kim B.K."/>
            <person name="Roe J.H."/>
            <person name="Kang S.O."/>
            <person name="Nahm B.H."/>
            <person name="Jeong G."/>
            <person name="Han H.U."/>
            <person name="Chun J."/>
        </authorList>
    </citation>
    <scope>NUCLEOTIDE SEQUENCE [LARGE SCALE GENOMIC DNA]</scope>
    <source>
        <strain evidence="8">IMSNU 11154 / KCTC 2386 / IH25</strain>
    </source>
</reference>
<keyword evidence="5" id="KW-0812">Transmembrane</keyword>
<evidence type="ECO:0000256" key="2">
    <source>
        <dbReference type="ARBA" id="ARBA00022670"/>
    </source>
</evidence>
<gene>
    <name evidence="7" type="ordered locus">LKI_09725</name>
</gene>
<dbReference type="InterPro" id="IPR038765">
    <property type="entry name" value="Papain-like_cys_pep_sf"/>
</dbReference>
<dbReference type="STRING" id="762051.LKI_09725"/>
<dbReference type="eggNOG" id="COG3941">
    <property type="taxonomic scope" value="Bacteria"/>
</dbReference>
<evidence type="ECO:0000313" key="8">
    <source>
        <dbReference type="Proteomes" id="UP000002362"/>
    </source>
</evidence>
<dbReference type="Pfam" id="PF20155">
    <property type="entry name" value="TMP_3"/>
    <property type="match status" value="1"/>
</dbReference>
<dbReference type="PANTHER" id="PTHR47359">
    <property type="entry name" value="PEPTIDOGLYCAN DL-ENDOPEPTIDASE CWLO"/>
    <property type="match status" value="1"/>
</dbReference>
<dbReference type="eggNOG" id="COG0791">
    <property type="taxonomic scope" value="Bacteria"/>
</dbReference>
<dbReference type="NCBIfam" id="TIGR02675">
    <property type="entry name" value="tape_meas_nterm"/>
    <property type="match status" value="1"/>
</dbReference>
<dbReference type="InterPro" id="IPR016024">
    <property type="entry name" value="ARM-type_fold"/>
</dbReference>
<comment type="similarity">
    <text evidence="1">Belongs to the peptidase C40 family.</text>
</comment>